<protein>
    <submittedName>
        <fullName evidence="1">Uncharacterized protein</fullName>
    </submittedName>
</protein>
<sequence length="116" mass="12763">MAKGEEPEPDPGSLNCSMTTWKRTTAPSHISENGINGIKEISQNSIVKLQISISSGTFGACYLANYRDMVVAVKELKVHGHSQQEITQQRKSFTRLPGDHCGLQLLFGIQSKVTLF</sequence>
<dbReference type="Gene3D" id="3.30.200.20">
    <property type="entry name" value="Phosphorylase Kinase, domain 1"/>
    <property type="match status" value="1"/>
</dbReference>
<comment type="caution">
    <text evidence="1">The sequence shown here is derived from an EMBL/GenBank/DDBJ whole genome shotgun (WGS) entry which is preliminary data.</text>
</comment>
<dbReference type="AlphaFoldDB" id="A0AAD9V636"/>
<name>A0AAD9V636_ACRCE</name>
<evidence type="ECO:0000313" key="1">
    <source>
        <dbReference type="EMBL" id="KAK2562609.1"/>
    </source>
</evidence>
<dbReference type="EMBL" id="JARQWQ010000028">
    <property type="protein sequence ID" value="KAK2562609.1"/>
    <property type="molecule type" value="Genomic_DNA"/>
</dbReference>
<keyword evidence="2" id="KW-1185">Reference proteome</keyword>
<gene>
    <name evidence="1" type="ORF">P5673_014295</name>
</gene>
<organism evidence="1 2">
    <name type="scientific">Acropora cervicornis</name>
    <name type="common">Staghorn coral</name>
    <dbReference type="NCBI Taxonomy" id="6130"/>
    <lineage>
        <taxon>Eukaryota</taxon>
        <taxon>Metazoa</taxon>
        <taxon>Cnidaria</taxon>
        <taxon>Anthozoa</taxon>
        <taxon>Hexacorallia</taxon>
        <taxon>Scleractinia</taxon>
        <taxon>Astrocoeniina</taxon>
        <taxon>Acroporidae</taxon>
        <taxon>Acropora</taxon>
    </lineage>
</organism>
<reference evidence="1" key="2">
    <citation type="journal article" date="2023" name="Science">
        <title>Genomic signatures of disease resistance in endangered staghorn corals.</title>
        <authorList>
            <person name="Vollmer S.V."/>
            <person name="Selwyn J.D."/>
            <person name="Despard B.A."/>
            <person name="Roesel C.L."/>
        </authorList>
    </citation>
    <scope>NUCLEOTIDE SEQUENCE</scope>
    <source>
        <strain evidence="1">K2</strain>
    </source>
</reference>
<evidence type="ECO:0000313" key="2">
    <source>
        <dbReference type="Proteomes" id="UP001249851"/>
    </source>
</evidence>
<reference evidence="1" key="1">
    <citation type="journal article" date="2023" name="G3 (Bethesda)">
        <title>Whole genome assembly and annotation of the endangered Caribbean coral Acropora cervicornis.</title>
        <authorList>
            <person name="Selwyn J.D."/>
            <person name="Vollmer S.V."/>
        </authorList>
    </citation>
    <scope>NUCLEOTIDE SEQUENCE</scope>
    <source>
        <strain evidence="1">K2</strain>
    </source>
</reference>
<proteinExistence type="predicted"/>
<accession>A0AAD9V636</accession>
<dbReference type="Proteomes" id="UP001249851">
    <property type="component" value="Unassembled WGS sequence"/>
</dbReference>